<name>A0AAJ0DDR8_9PEZI</name>
<accession>A0AAJ0DDR8</accession>
<evidence type="ECO:0000313" key="3">
    <source>
        <dbReference type="Proteomes" id="UP001271007"/>
    </source>
</evidence>
<feature type="chain" id="PRO_5042523650" evidence="1">
    <location>
        <begin position="21"/>
        <end position="445"/>
    </location>
</feature>
<sequence>MFQTLLVLLALTLCAQQAVAQAVFAHVIVGNNGAYTLANWESDIRLAASKGIDAFVLNIAPPVEGTVADQTALAFQAANSVANGFKLFFSFDYLGSGVPWETGDIVTLLKQYGWDRAYYKYNGKPFVSTFEGPTNSDVGQWATIRQQVPIYFVPDWSSQGPGFEMDLYDGAFSWDMWPKGPNNMTMDVDKSWQGSLQPAKKTYMMGVSPWFYTDLPAYNKAWVWRGDMTWARRWRQVLKVLPEFVEIVTWNDYGESHYVGPIFEPGIPQAENADARSYVLNNPHEAWLETLPYQIAAYKHAFNPSNPAPSVAKGEDKIVYWYRTAPASAGTTRATGNACMSPINTSPQDERCYPIEEIMEDGIFVLALLSSPGWVSVAVGDGPPQRFEGLGAGLNHLSRPFGGEVGNVTVRSSTGVVGEGTAILSAPANGVANFNAWVGCAGHCS</sequence>
<keyword evidence="3" id="KW-1185">Reference proteome</keyword>
<dbReference type="EMBL" id="JAWDJX010000052">
    <property type="protein sequence ID" value="KAK3048186.1"/>
    <property type="molecule type" value="Genomic_DNA"/>
</dbReference>
<protein>
    <submittedName>
        <fullName evidence="2">Glucan endo-1,3-alpha-glucosidase agn1</fullName>
    </submittedName>
</protein>
<comment type="caution">
    <text evidence="2">The sequence shown here is derived from an EMBL/GenBank/DDBJ whole genome shotgun (WGS) entry which is preliminary data.</text>
</comment>
<gene>
    <name evidence="2" type="primary">agn1</name>
    <name evidence="2" type="ORF">LTR09_010525</name>
</gene>
<keyword evidence="1" id="KW-0732">Signal</keyword>
<dbReference type="GO" id="GO:0051118">
    <property type="term" value="F:glucan endo-1,3-alpha-glucosidase activity"/>
    <property type="evidence" value="ECO:0007669"/>
    <property type="project" value="InterPro"/>
</dbReference>
<evidence type="ECO:0000256" key="1">
    <source>
        <dbReference type="SAM" id="SignalP"/>
    </source>
</evidence>
<dbReference type="Gene3D" id="3.20.20.80">
    <property type="entry name" value="Glycosidases"/>
    <property type="match status" value="1"/>
</dbReference>
<dbReference type="AlphaFoldDB" id="A0AAJ0DDR8"/>
<dbReference type="Pfam" id="PF03659">
    <property type="entry name" value="Glyco_hydro_71"/>
    <property type="match status" value="1"/>
</dbReference>
<evidence type="ECO:0000313" key="2">
    <source>
        <dbReference type="EMBL" id="KAK3048186.1"/>
    </source>
</evidence>
<feature type="signal peptide" evidence="1">
    <location>
        <begin position="1"/>
        <end position="20"/>
    </location>
</feature>
<dbReference type="InterPro" id="IPR005197">
    <property type="entry name" value="Glyco_hydro_71"/>
</dbReference>
<dbReference type="CDD" id="cd11577">
    <property type="entry name" value="GH71"/>
    <property type="match status" value="1"/>
</dbReference>
<proteinExistence type="predicted"/>
<dbReference type="Proteomes" id="UP001271007">
    <property type="component" value="Unassembled WGS sequence"/>
</dbReference>
<reference evidence="2" key="1">
    <citation type="submission" date="2023-04" db="EMBL/GenBank/DDBJ databases">
        <title>Black Yeasts Isolated from many extreme environments.</title>
        <authorList>
            <person name="Coleine C."/>
            <person name="Stajich J.E."/>
            <person name="Selbmann L."/>
        </authorList>
    </citation>
    <scope>NUCLEOTIDE SEQUENCE</scope>
    <source>
        <strain evidence="2">CCFEE 5312</strain>
    </source>
</reference>
<organism evidence="2 3">
    <name type="scientific">Extremus antarcticus</name>
    <dbReference type="NCBI Taxonomy" id="702011"/>
    <lineage>
        <taxon>Eukaryota</taxon>
        <taxon>Fungi</taxon>
        <taxon>Dikarya</taxon>
        <taxon>Ascomycota</taxon>
        <taxon>Pezizomycotina</taxon>
        <taxon>Dothideomycetes</taxon>
        <taxon>Dothideomycetidae</taxon>
        <taxon>Mycosphaerellales</taxon>
        <taxon>Extremaceae</taxon>
        <taxon>Extremus</taxon>
    </lineage>
</organism>